<dbReference type="RefSeq" id="WP_017041892.1">
    <property type="nucleotide sequence ID" value="NZ_AJYQ02000137.1"/>
</dbReference>
<evidence type="ECO:0000313" key="3">
    <source>
        <dbReference type="Proteomes" id="UP000094741"/>
    </source>
</evidence>
<comment type="caution">
    <text evidence="2">The sequence shown here is derived from an EMBL/GenBank/DDBJ whole genome shotgun (WGS) entry which is preliminary data.</text>
</comment>
<evidence type="ECO:0000313" key="2">
    <source>
        <dbReference type="EMBL" id="OEE30736.1"/>
    </source>
</evidence>
<dbReference type="Proteomes" id="UP000094741">
    <property type="component" value="Unassembled WGS sequence"/>
</dbReference>
<protein>
    <submittedName>
        <fullName evidence="2">Uncharacterized protein</fullName>
    </submittedName>
</protein>
<keyword evidence="1" id="KW-0472">Membrane</keyword>
<dbReference type="eggNOG" id="ENOG5032PV5">
    <property type="taxonomic scope" value="Bacteria"/>
</dbReference>
<dbReference type="AlphaFoldDB" id="A0A1E5BAY7"/>
<organism evidence="2 3">
    <name type="scientific">Vibrio genomosp. F10 str. ZF-129</name>
    <dbReference type="NCBI Taxonomy" id="1187848"/>
    <lineage>
        <taxon>Bacteria</taxon>
        <taxon>Pseudomonadati</taxon>
        <taxon>Pseudomonadota</taxon>
        <taxon>Gammaproteobacteria</taxon>
        <taxon>Vibrionales</taxon>
        <taxon>Vibrionaceae</taxon>
        <taxon>Vibrio</taxon>
    </lineage>
</organism>
<sequence>MNQTEAKTLVISLLDATGLKKVLTSISATIISFGVIDTLQVISVTVGIAAGVMAFRHYSVATKLNQAKLDKLNSQEDGAV</sequence>
<evidence type="ECO:0000256" key="1">
    <source>
        <dbReference type="SAM" id="Phobius"/>
    </source>
</evidence>
<proteinExistence type="predicted"/>
<dbReference type="STRING" id="1187848.A1QO_15500"/>
<feature type="transmembrane region" description="Helical" evidence="1">
    <location>
        <begin position="30"/>
        <end position="55"/>
    </location>
</feature>
<keyword evidence="1" id="KW-1133">Transmembrane helix</keyword>
<reference evidence="2 3" key="1">
    <citation type="journal article" date="2012" name="Science">
        <title>Ecological populations of bacteria act as socially cohesive units of antibiotic production and resistance.</title>
        <authorList>
            <person name="Cordero O.X."/>
            <person name="Wildschutte H."/>
            <person name="Kirkup B."/>
            <person name="Proehl S."/>
            <person name="Ngo L."/>
            <person name="Hussain F."/>
            <person name="Le Roux F."/>
            <person name="Mincer T."/>
            <person name="Polz M.F."/>
        </authorList>
    </citation>
    <scope>NUCLEOTIDE SEQUENCE [LARGE SCALE GENOMIC DNA]</scope>
    <source>
        <strain evidence="2 3">ZF-129</strain>
    </source>
</reference>
<keyword evidence="1" id="KW-0812">Transmembrane</keyword>
<dbReference type="EMBL" id="AJYQ02000137">
    <property type="protein sequence ID" value="OEE30736.1"/>
    <property type="molecule type" value="Genomic_DNA"/>
</dbReference>
<accession>A0A1E5BAY7</accession>
<name>A0A1E5BAY7_9VIBR</name>
<dbReference type="OrthoDB" id="5879767at2"/>
<gene>
    <name evidence="2" type="ORF">A1QO_15500</name>
</gene>